<comment type="caution">
    <text evidence="2">The sequence shown here is derived from an EMBL/GenBank/DDBJ whole genome shotgun (WGS) entry which is preliminary data.</text>
</comment>
<name>A0A821CX37_9BILA</name>
<dbReference type="InterPro" id="IPR036055">
    <property type="entry name" value="LDL_receptor-like_sf"/>
</dbReference>
<dbReference type="EMBL" id="CAJOBQ010003624">
    <property type="protein sequence ID" value="CAF4612629.1"/>
    <property type="molecule type" value="Genomic_DNA"/>
</dbReference>
<dbReference type="SUPFAM" id="SSF57424">
    <property type="entry name" value="LDL receptor-like module"/>
    <property type="match status" value="1"/>
</dbReference>
<evidence type="ECO:0000313" key="3">
    <source>
        <dbReference type="Proteomes" id="UP000663862"/>
    </source>
</evidence>
<organism evidence="2 3">
    <name type="scientific">Rotaria socialis</name>
    <dbReference type="NCBI Taxonomy" id="392032"/>
    <lineage>
        <taxon>Eukaryota</taxon>
        <taxon>Metazoa</taxon>
        <taxon>Spiralia</taxon>
        <taxon>Gnathifera</taxon>
        <taxon>Rotifera</taxon>
        <taxon>Eurotatoria</taxon>
        <taxon>Bdelloidea</taxon>
        <taxon>Philodinida</taxon>
        <taxon>Philodinidae</taxon>
        <taxon>Rotaria</taxon>
    </lineage>
</organism>
<evidence type="ECO:0000256" key="1">
    <source>
        <dbReference type="ARBA" id="ARBA00023157"/>
    </source>
</evidence>
<dbReference type="AlphaFoldDB" id="A0A821CX37"/>
<proteinExistence type="predicted"/>
<sequence length="360" mass="42051">MVASIESVAGKIIDYTIHSSDLEGSLAKYNCLIIDESKLFWSSSLELIHLTHWEGTYSIRLLISNMKLMEHTYIDLLECDMISNMRWSNAYFTCHNGLQLSFNQMCNEILNCANGADEVFCRITDPPWNDAYHDRFLLDIDIDPPTTVTAPLLIKNIEYIESLQYERQWYKGLTLDVNARAALNQFDCAYPVGFTGLKCEKETAHLNIHLESKLIAKTSYIYIYIYQYIQSDDSYRHLLKNVQLEKPLPIFHRNQKLHKFDFAFIPLAIERNRCPYIDPSFNEKILNFVSLQRAKFDQEPYHNYSTLFCFHNDIFMCICERFRLTQWFFGNLCRFTTSQYSISFDAPSGPILAIEKGLSQ</sequence>
<reference evidence="2" key="1">
    <citation type="submission" date="2021-02" db="EMBL/GenBank/DDBJ databases">
        <authorList>
            <person name="Nowell W R."/>
        </authorList>
    </citation>
    <scope>NUCLEOTIDE SEQUENCE</scope>
</reference>
<gene>
    <name evidence="2" type="ORF">TSG867_LOCUS28534</name>
</gene>
<dbReference type="Proteomes" id="UP000663862">
    <property type="component" value="Unassembled WGS sequence"/>
</dbReference>
<keyword evidence="1" id="KW-1015">Disulfide bond</keyword>
<accession>A0A821CX37</accession>
<evidence type="ECO:0000313" key="2">
    <source>
        <dbReference type="EMBL" id="CAF4612629.1"/>
    </source>
</evidence>
<protein>
    <submittedName>
        <fullName evidence="2">Uncharacterized protein</fullName>
    </submittedName>
</protein>